<dbReference type="GO" id="GO:0019305">
    <property type="term" value="P:dTDP-rhamnose biosynthetic process"/>
    <property type="evidence" value="ECO:0007669"/>
    <property type="project" value="UniProtKB-UniRule"/>
</dbReference>
<dbReference type="InterPro" id="IPR011051">
    <property type="entry name" value="RmlC_Cupin_sf"/>
</dbReference>
<dbReference type="RefSeq" id="WP_068880003.1">
    <property type="nucleotide sequence ID" value="NZ_LNTU01000001.1"/>
</dbReference>
<comment type="pathway">
    <text evidence="6">Carbohydrate biosynthesis; dTDP-L-rhamnose biosynthesis.</text>
</comment>
<dbReference type="Pfam" id="PF00908">
    <property type="entry name" value="dTDP_sugar_isom"/>
    <property type="match status" value="1"/>
</dbReference>
<dbReference type="Gene3D" id="2.60.120.10">
    <property type="entry name" value="Jelly Rolls"/>
    <property type="match status" value="1"/>
</dbReference>
<gene>
    <name evidence="7" type="ORF">ATN84_02860</name>
</gene>
<evidence type="ECO:0000256" key="4">
    <source>
        <dbReference type="ARBA" id="ARBA00019595"/>
    </source>
</evidence>
<dbReference type="EC" id="5.1.3.13" evidence="3 6"/>
<dbReference type="NCBIfam" id="TIGR01221">
    <property type="entry name" value="rmlC"/>
    <property type="match status" value="1"/>
</dbReference>
<dbReference type="AlphaFoldDB" id="A0A135I236"/>
<comment type="caution">
    <text evidence="7">The sequence shown here is derived from an EMBL/GenBank/DDBJ whole genome shotgun (WGS) entry which is preliminary data.</text>
</comment>
<keyword evidence="6" id="KW-0413">Isomerase</keyword>
<dbReference type="Proteomes" id="UP000070107">
    <property type="component" value="Unassembled WGS sequence"/>
</dbReference>
<feature type="active site" description="Proton acceptor" evidence="5">
    <location>
        <position position="62"/>
    </location>
</feature>
<evidence type="ECO:0000256" key="2">
    <source>
        <dbReference type="ARBA" id="ARBA00001997"/>
    </source>
</evidence>
<feature type="active site" description="Proton donor" evidence="5">
    <location>
        <position position="132"/>
    </location>
</feature>
<comment type="similarity">
    <text evidence="6">Belongs to the dTDP-4-dehydrorhamnose 3,5-epimerase family.</text>
</comment>
<keyword evidence="8" id="KW-1185">Reference proteome</keyword>
<evidence type="ECO:0000256" key="6">
    <source>
        <dbReference type="RuleBase" id="RU364069"/>
    </source>
</evidence>
<accession>A0A135I236</accession>
<name>A0A135I236_9HYPH</name>
<dbReference type="EMBL" id="LNTU01000001">
    <property type="protein sequence ID" value="KXF79507.1"/>
    <property type="molecule type" value="Genomic_DNA"/>
</dbReference>
<dbReference type="STRING" id="1494590.ATN84_02860"/>
<dbReference type="GO" id="GO:0000271">
    <property type="term" value="P:polysaccharide biosynthetic process"/>
    <property type="evidence" value="ECO:0007669"/>
    <property type="project" value="TreeGrafter"/>
</dbReference>
<evidence type="ECO:0000313" key="8">
    <source>
        <dbReference type="Proteomes" id="UP000070107"/>
    </source>
</evidence>
<comment type="function">
    <text evidence="2 6">Catalyzes the epimerization of the C3' and C5'positions of dTDP-6-deoxy-D-xylo-4-hexulose, forming dTDP-6-deoxy-L-lyxo-4-hexulose.</text>
</comment>
<dbReference type="GO" id="GO:0008830">
    <property type="term" value="F:dTDP-4-dehydrorhamnose 3,5-epimerase activity"/>
    <property type="evidence" value="ECO:0007669"/>
    <property type="project" value="UniProtKB-UniRule"/>
</dbReference>
<dbReference type="SUPFAM" id="SSF51182">
    <property type="entry name" value="RmlC-like cupins"/>
    <property type="match status" value="1"/>
</dbReference>
<reference evidence="7 8" key="1">
    <citation type="submission" date="2015-11" db="EMBL/GenBank/DDBJ databases">
        <title>Draft genome sequence of Paramesorhizobium deserti A-3-E, a strain highly resistant to diverse beta-lactam antibiotics.</title>
        <authorList>
            <person name="Lv R."/>
            <person name="Yang X."/>
            <person name="Fang N."/>
            <person name="Guo J."/>
            <person name="Luo X."/>
            <person name="Peng F."/>
            <person name="Yang R."/>
            <person name="Cui Y."/>
            <person name="Fang C."/>
            <person name="Song Y."/>
        </authorList>
    </citation>
    <scope>NUCLEOTIDE SEQUENCE [LARGE SCALE GENOMIC DNA]</scope>
    <source>
        <strain evidence="7 8">A-3-E</strain>
    </source>
</reference>
<dbReference type="UniPathway" id="UPA00124"/>
<organism evidence="7 8">
    <name type="scientific">Paramesorhizobium deserti</name>
    <dbReference type="NCBI Taxonomy" id="1494590"/>
    <lineage>
        <taxon>Bacteria</taxon>
        <taxon>Pseudomonadati</taxon>
        <taxon>Pseudomonadota</taxon>
        <taxon>Alphaproteobacteria</taxon>
        <taxon>Hyphomicrobiales</taxon>
        <taxon>Phyllobacteriaceae</taxon>
        <taxon>Paramesorhizobium</taxon>
    </lineage>
</organism>
<dbReference type="PANTHER" id="PTHR21047:SF2">
    <property type="entry name" value="THYMIDINE DIPHOSPHO-4-KETO-RHAMNOSE 3,5-EPIMERASE"/>
    <property type="match status" value="1"/>
</dbReference>
<dbReference type="CDD" id="cd00438">
    <property type="entry name" value="cupin_RmlC"/>
    <property type="match status" value="1"/>
</dbReference>
<dbReference type="InterPro" id="IPR014710">
    <property type="entry name" value="RmlC-like_jellyroll"/>
</dbReference>
<comment type="catalytic activity">
    <reaction evidence="1 6">
        <text>dTDP-4-dehydro-6-deoxy-alpha-D-glucose = dTDP-4-dehydro-beta-L-rhamnose</text>
        <dbReference type="Rhea" id="RHEA:16969"/>
        <dbReference type="ChEBI" id="CHEBI:57649"/>
        <dbReference type="ChEBI" id="CHEBI:62830"/>
        <dbReference type="EC" id="5.1.3.13"/>
    </reaction>
</comment>
<sequence length="189" mass="21590">MQFTPLKIEGAWAIAPVRIEDERGWFERLFCEEEFAEHGLETRFVQHSASFSRVKGTLRGMHYQKEPHSETKLVSCVQGRIWDVIIDLRPDSPSYLDWMSLELSADEGTQFYIPQGCAHGFQTLTDDVTVHYLISAFHAPDAGGGIRFDDPTIGIDWPNPPTVISPKDLSWPFLSRERQLFETAGFPEF</sequence>
<evidence type="ECO:0000256" key="5">
    <source>
        <dbReference type="PIRSR" id="PIRSR600888-1"/>
    </source>
</evidence>
<dbReference type="OrthoDB" id="9800680at2"/>
<dbReference type="InterPro" id="IPR000888">
    <property type="entry name" value="RmlC-like"/>
</dbReference>
<proteinExistence type="inferred from homology"/>
<evidence type="ECO:0000313" key="7">
    <source>
        <dbReference type="EMBL" id="KXF79507.1"/>
    </source>
</evidence>
<dbReference type="GO" id="GO:0005829">
    <property type="term" value="C:cytosol"/>
    <property type="evidence" value="ECO:0007669"/>
    <property type="project" value="TreeGrafter"/>
</dbReference>
<comment type="subunit">
    <text evidence="6">Homodimer.</text>
</comment>
<protein>
    <recommendedName>
        <fullName evidence="4 6">dTDP-4-dehydrorhamnose 3,5-epimerase</fullName>
        <ecNumber evidence="3 6">5.1.3.13</ecNumber>
    </recommendedName>
    <alternativeName>
        <fullName evidence="6">Thymidine diphospho-4-keto-rhamnose 3,5-epimerase</fullName>
    </alternativeName>
</protein>
<evidence type="ECO:0000256" key="3">
    <source>
        <dbReference type="ARBA" id="ARBA00012098"/>
    </source>
</evidence>
<evidence type="ECO:0000256" key="1">
    <source>
        <dbReference type="ARBA" id="ARBA00001298"/>
    </source>
</evidence>
<dbReference type="PANTHER" id="PTHR21047">
    <property type="entry name" value="DTDP-6-DEOXY-D-GLUCOSE-3,5 EPIMERASE"/>
    <property type="match status" value="1"/>
</dbReference>